<comment type="caution">
    <text evidence="2">The sequence shown here is derived from an EMBL/GenBank/DDBJ whole genome shotgun (WGS) entry which is preliminary data.</text>
</comment>
<keyword evidence="3" id="KW-1185">Reference proteome</keyword>
<feature type="compositionally biased region" description="Basic and acidic residues" evidence="1">
    <location>
        <begin position="26"/>
        <end position="35"/>
    </location>
</feature>
<feature type="region of interest" description="Disordered" evidence="1">
    <location>
        <begin position="25"/>
        <end position="57"/>
    </location>
</feature>
<dbReference type="STRING" id="1611254.A0A2G5SKV0"/>
<gene>
    <name evidence="2" type="primary">Cni-ZK899.1</name>
    <name evidence="2" type="synonym">Cnig_chr_X.g22596</name>
    <name evidence="2" type="ORF">B9Z55_022596</name>
</gene>
<evidence type="ECO:0000256" key="1">
    <source>
        <dbReference type="SAM" id="MobiDB-lite"/>
    </source>
</evidence>
<reference evidence="3" key="1">
    <citation type="submission" date="2017-10" db="EMBL/GenBank/DDBJ databases">
        <title>Rapid genome shrinkage in a self-fertile nematode reveals novel sperm competition proteins.</title>
        <authorList>
            <person name="Yin D."/>
            <person name="Schwarz E.M."/>
            <person name="Thomas C.G."/>
            <person name="Felde R.L."/>
            <person name="Korf I.F."/>
            <person name="Cutter A.D."/>
            <person name="Schartner C.M."/>
            <person name="Ralston E.J."/>
            <person name="Meyer B.J."/>
            <person name="Haag E.S."/>
        </authorList>
    </citation>
    <scope>NUCLEOTIDE SEQUENCE [LARGE SCALE GENOMIC DNA]</scope>
    <source>
        <strain evidence="3">JU1422</strain>
    </source>
</reference>
<accession>A0A2G5SKV0</accession>
<proteinExistence type="predicted"/>
<name>A0A2G5SKV0_9PELO</name>
<dbReference type="OrthoDB" id="5802207at2759"/>
<evidence type="ECO:0000313" key="2">
    <source>
        <dbReference type="EMBL" id="PIC15735.1"/>
    </source>
</evidence>
<dbReference type="AlphaFoldDB" id="A0A2G5SKV0"/>
<organism evidence="2 3">
    <name type="scientific">Caenorhabditis nigoni</name>
    <dbReference type="NCBI Taxonomy" id="1611254"/>
    <lineage>
        <taxon>Eukaryota</taxon>
        <taxon>Metazoa</taxon>
        <taxon>Ecdysozoa</taxon>
        <taxon>Nematoda</taxon>
        <taxon>Chromadorea</taxon>
        <taxon>Rhabditida</taxon>
        <taxon>Rhabditina</taxon>
        <taxon>Rhabditomorpha</taxon>
        <taxon>Rhabditoidea</taxon>
        <taxon>Rhabditidae</taxon>
        <taxon>Peloderinae</taxon>
        <taxon>Caenorhabditis</taxon>
    </lineage>
</organism>
<dbReference type="EMBL" id="PDUG01000006">
    <property type="protein sequence ID" value="PIC15735.1"/>
    <property type="molecule type" value="Genomic_DNA"/>
</dbReference>
<evidence type="ECO:0000313" key="3">
    <source>
        <dbReference type="Proteomes" id="UP000230233"/>
    </source>
</evidence>
<protein>
    <submittedName>
        <fullName evidence="2">Uncharacterized protein</fullName>
    </submittedName>
</protein>
<feature type="compositionally biased region" description="Polar residues" evidence="1">
    <location>
        <begin position="36"/>
        <end position="57"/>
    </location>
</feature>
<sequence length="172" mass="19360">MIIELKVDGSVVLFCVLDRGTTKPVDMWRSDEDKPGTSSASARPSTNGKHASVTNLERSKSSTSLFKRAISLQFLTRNTENIVDNEKAAFIKMRYKDTAKYVIWPTCRLPDKIEQPKPAPLVPVARDPRTVLMEPDLEDHKSPYMPATINHVLRSDSEDSSDAEQVLEMTRL</sequence>
<dbReference type="Proteomes" id="UP000230233">
    <property type="component" value="Chromosome X"/>
</dbReference>